<dbReference type="Proteomes" id="UP000600918">
    <property type="component" value="Unassembled WGS sequence"/>
</dbReference>
<evidence type="ECO:0000313" key="1">
    <source>
        <dbReference type="EMBL" id="KAF7434974.1"/>
    </source>
</evidence>
<reference evidence="1" key="1">
    <citation type="journal article" date="2020" name="G3 (Bethesda)">
        <title>High-Quality Assemblies for Three Invasive Social Wasps from the &lt;i&gt;Vespula&lt;/i&gt; Genus.</title>
        <authorList>
            <person name="Harrop T.W.R."/>
            <person name="Guhlin J."/>
            <person name="McLaughlin G.M."/>
            <person name="Permina E."/>
            <person name="Stockwell P."/>
            <person name="Gilligan J."/>
            <person name="Le Lec M.F."/>
            <person name="Gruber M.A.M."/>
            <person name="Quinn O."/>
            <person name="Lovegrove M."/>
            <person name="Duncan E.J."/>
            <person name="Remnant E.J."/>
            <person name="Van Eeckhoven J."/>
            <person name="Graham B."/>
            <person name="Knapp R.A."/>
            <person name="Langford K.W."/>
            <person name="Kronenberg Z."/>
            <person name="Press M.O."/>
            <person name="Eacker S.M."/>
            <person name="Wilson-Rankin E.E."/>
            <person name="Purcell J."/>
            <person name="Lester P.J."/>
            <person name="Dearden P.K."/>
        </authorList>
    </citation>
    <scope>NUCLEOTIDE SEQUENCE</scope>
    <source>
        <strain evidence="1">Volc-1</strain>
    </source>
</reference>
<name>A0A834PAX3_VESPE</name>
<keyword evidence="2" id="KW-1185">Reference proteome</keyword>
<dbReference type="AlphaFoldDB" id="A0A834PAX3"/>
<dbReference type="EMBL" id="JACSDY010000002">
    <property type="protein sequence ID" value="KAF7434974.1"/>
    <property type="molecule type" value="Genomic_DNA"/>
</dbReference>
<evidence type="ECO:0000313" key="2">
    <source>
        <dbReference type="Proteomes" id="UP000600918"/>
    </source>
</evidence>
<gene>
    <name evidence="1" type="ORF">H0235_003165</name>
</gene>
<sequence length="98" mass="11456">MAKTEKNVQKVRTLILSDRRLILGKISLTKGHPLQFSYLLDLSPVDFFLFSEMKFLKLLWQCEQHSKIYDRIVELDNAKLLPTLLQRMEAASSILYTL</sequence>
<proteinExistence type="predicted"/>
<comment type="caution">
    <text evidence="1">The sequence shown here is derived from an EMBL/GenBank/DDBJ whole genome shotgun (WGS) entry which is preliminary data.</text>
</comment>
<accession>A0A834PAX3</accession>
<organism evidence="1 2">
    <name type="scientific">Vespula pensylvanica</name>
    <name type="common">Western yellow jacket</name>
    <name type="synonym">Wasp</name>
    <dbReference type="NCBI Taxonomy" id="30213"/>
    <lineage>
        <taxon>Eukaryota</taxon>
        <taxon>Metazoa</taxon>
        <taxon>Ecdysozoa</taxon>
        <taxon>Arthropoda</taxon>
        <taxon>Hexapoda</taxon>
        <taxon>Insecta</taxon>
        <taxon>Pterygota</taxon>
        <taxon>Neoptera</taxon>
        <taxon>Endopterygota</taxon>
        <taxon>Hymenoptera</taxon>
        <taxon>Apocrita</taxon>
        <taxon>Aculeata</taxon>
        <taxon>Vespoidea</taxon>
        <taxon>Vespidae</taxon>
        <taxon>Vespinae</taxon>
        <taxon>Vespula</taxon>
    </lineage>
</organism>
<protein>
    <submittedName>
        <fullName evidence="1">Uncharacterized protein</fullName>
    </submittedName>
</protein>